<dbReference type="Proteomes" id="UP000320653">
    <property type="component" value="Unassembled WGS sequence"/>
</dbReference>
<dbReference type="InterPro" id="IPR013321">
    <property type="entry name" value="Arc_rbn_hlx_hlx"/>
</dbReference>
<accession>A0A561R3C9</accession>
<dbReference type="Pfam" id="PF01402">
    <property type="entry name" value="RHH_1"/>
    <property type="match status" value="1"/>
</dbReference>
<gene>
    <name evidence="2" type="ORF">FHW37_102747</name>
</gene>
<reference evidence="2 3" key="1">
    <citation type="submission" date="2019-06" db="EMBL/GenBank/DDBJ databases">
        <title>Sorghum-associated microbial communities from plants grown in Nebraska, USA.</title>
        <authorList>
            <person name="Schachtman D."/>
        </authorList>
    </citation>
    <scope>NUCLEOTIDE SEQUENCE [LARGE SCALE GENOMIC DNA]</scope>
    <source>
        <strain evidence="2 3">1225</strain>
    </source>
</reference>
<dbReference type="InterPro" id="IPR002145">
    <property type="entry name" value="CopG"/>
</dbReference>
<protein>
    <submittedName>
        <fullName evidence="2">Ribbon-helix-helix CopG family protein</fullName>
    </submittedName>
</protein>
<dbReference type="OrthoDB" id="9806368at2"/>
<comment type="caution">
    <text evidence="2">The sequence shown here is derived from an EMBL/GenBank/DDBJ whole genome shotgun (WGS) entry which is preliminary data.</text>
</comment>
<dbReference type="AlphaFoldDB" id="A0A561R3C9"/>
<name>A0A561R3C9_9HYPH</name>
<dbReference type="CDD" id="cd21631">
    <property type="entry name" value="RHH_CopG_NikR-like"/>
    <property type="match status" value="1"/>
</dbReference>
<dbReference type="GO" id="GO:0006355">
    <property type="term" value="P:regulation of DNA-templated transcription"/>
    <property type="evidence" value="ECO:0007669"/>
    <property type="project" value="InterPro"/>
</dbReference>
<evidence type="ECO:0000313" key="3">
    <source>
        <dbReference type="Proteomes" id="UP000320653"/>
    </source>
</evidence>
<evidence type="ECO:0000313" key="2">
    <source>
        <dbReference type="EMBL" id="TWF57107.1"/>
    </source>
</evidence>
<proteinExistence type="predicted"/>
<feature type="domain" description="Ribbon-helix-helix protein CopG" evidence="1">
    <location>
        <begin position="1"/>
        <end position="40"/>
    </location>
</feature>
<organism evidence="2 3">
    <name type="scientific">Neorhizobium alkalisoli</name>
    <dbReference type="NCBI Taxonomy" id="528178"/>
    <lineage>
        <taxon>Bacteria</taxon>
        <taxon>Pseudomonadati</taxon>
        <taxon>Pseudomonadota</taxon>
        <taxon>Alphaproteobacteria</taxon>
        <taxon>Hyphomicrobiales</taxon>
        <taxon>Rhizobiaceae</taxon>
        <taxon>Rhizobium/Agrobacterium group</taxon>
        <taxon>Neorhizobium</taxon>
    </lineage>
</organism>
<dbReference type="EMBL" id="VIWP01000002">
    <property type="protein sequence ID" value="TWF57107.1"/>
    <property type="molecule type" value="Genomic_DNA"/>
</dbReference>
<dbReference type="Gene3D" id="1.10.1220.10">
    <property type="entry name" value="Met repressor-like"/>
    <property type="match status" value="1"/>
</dbReference>
<dbReference type="RefSeq" id="WP_145635357.1">
    <property type="nucleotide sequence ID" value="NZ_VIWP01000002.1"/>
</dbReference>
<evidence type="ECO:0000259" key="1">
    <source>
        <dbReference type="Pfam" id="PF01402"/>
    </source>
</evidence>
<sequence>MRTLVELPEAEIEALDRLAQAENTSRELLIERAVRALLDKNDRQAKIDAYGLWGNRTIDGLEFQKKVRGEW</sequence>
<keyword evidence="3" id="KW-1185">Reference proteome</keyword>